<proteinExistence type="predicted"/>
<dbReference type="InterPro" id="IPR051369">
    <property type="entry name" value="GST_Theta"/>
</dbReference>
<keyword evidence="7" id="KW-1185">Reference proteome</keyword>
<dbReference type="Pfam" id="PF02798">
    <property type="entry name" value="GST_N"/>
    <property type="match status" value="1"/>
</dbReference>
<dbReference type="InterPro" id="IPR036282">
    <property type="entry name" value="Glutathione-S-Trfase_C_sf"/>
</dbReference>
<dbReference type="PROSITE" id="PS50404">
    <property type="entry name" value="GST_NTER"/>
    <property type="match status" value="1"/>
</dbReference>
<dbReference type="GeneID" id="14876312"/>
<dbReference type="PANTHER" id="PTHR43917:SF8">
    <property type="entry name" value="GH16740P-RELATED"/>
    <property type="match status" value="1"/>
</dbReference>
<name>F4PKT2_CACFS</name>
<dbReference type="Gene3D" id="3.40.30.10">
    <property type="entry name" value="Glutaredoxin"/>
    <property type="match status" value="1"/>
</dbReference>
<evidence type="ECO:0000256" key="3">
    <source>
        <dbReference type="ARBA" id="ARBA00022679"/>
    </source>
</evidence>
<feature type="domain" description="GST N-terminal" evidence="4">
    <location>
        <begin position="3"/>
        <end position="113"/>
    </location>
</feature>
<dbReference type="InterPro" id="IPR036249">
    <property type="entry name" value="Thioredoxin-like_sf"/>
</dbReference>
<dbReference type="OrthoDB" id="17208at2759"/>
<dbReference type="KEGG" id="dfa:DFA_06353"/>
<dbReference type="InterPro" id="IPR010987">
    <property type="entry name" value="Glutathione-S-Trfase_C-like"/>
</dbReference>
<dbReference type="Pfam" id="PF13410">
    <property type="entry name" value="GST_C_2"/>
    <property type="match status" value="1"/>
</dbReference>
<accession>F4PKT2</accession>
<dbReference type="GO" id="GO:0005737">
    <property type="term" value="C:cytoplasm"/>
    <property type="evidence" value="ECO:0007669"/>
    <property type="project" value="UniProtKB-SubCell"/>
</dbReference>
<evidence type="ECO:0000259" key="4">
    <source>
        <dbReference type="PROSITE" id="PS50404"/>
    </source>
</evidence>
<dbReference type="STRING" id="1054147.F4PKT2"/>
<dbReference type="AlphaFoldDB" id="F4PKT2"/>
<evidence type="ECO:0000313" key="6">
    <source>
        <dbReference type="EMBL" id="EGG24206.1"/>
    </source>
</evidence>
<evidence type="ECO:0000256" key="2">
    <source>
        <dbReference type="ARBA" id="ARBA00022490"/>
    </source>
</evidence>
<dbReference type="RefSeq" id="XP_004362057.1">
    <property type="nucleotide sequence ID" value="XM_004362000.1"/>
</dbReference>
<sequence length="250" mass="29217">MASKLILYGDMMSQPVRAVRFMLLNHKIPHVFKAVKIASLEHLSDEYKRMYDQSKYIYIYLSNQSIEIKLTLLNCIYCSNPLHLIPALQDGDLTLVESHTIMRYIAQKYKLDQLYSTTDLIQRCKVDMYLDWHHLGLRKASTMVFFSKFVAPRIGRAVNQAALDMEIMNLQTSLSKFESIWLGDKKFIVGDRPTLADYSAFTEISNLRFVPVEFFDLSKFPKIDAWLKRFESFDGYEESHLIFKKVLSKL</sequence>
<dbReference type="InterPro" id="IPR040079">
    <property type="entry name" value="Glutathione_S-Trfase"/>
</dbReference>
<keyword evidence="2" id="KW-0963">Cytoplasm</keyword>
<dbReference type="GO" id="GO:0006749">
    <property type="term" value="P:glutathione metabolic process"/>
    <property type="evidence" value="ECO:0007669"/>
    <property type="project" value="TreeGrafter"/>
</dbReference>
<dbReference type="FunFam" id="1.20.1050.10:FF:000039">
    <property type="entry name" value="Glutathione S-transferase theta-1"/>
    <property type="match status" value="1"/>
</dbReference>
<evidence type="ECO:0000256" key="1">
    <source>
        <dbReference type="ARBA" id="ARBA00004496"/>
    </source>
</evidence>
<dbReference type="GO" id="GO:0004364">
    <property type="term" value="F:glutathione transferase activity"/>
    <property type="evidence" value="ECO:0007669"/>
    <property type="project" value="TreeGrafter"/>
</dbReference>
<dbReference type="Proteomes" id="UP000007797">
    <property type="component" value="Unassembled WGS sequence"/>
</dbReference>
<keyword evidence="3" id="KW-0808">Transferase</keyword>
<comment type="subcellular location">
    <subcellularLocation>
        <location evidence="1">Cytoplasm</location>
    </subcellularLocation>
</comment>
<dbReference type="EMBL" id="GL883007">
    <property type="protein sequence ID" value="EGG24206.1"/>
    <property type="molecule type" value="Genomic_DNA"/>
</dbReference>
<dbReference type="PROSITE" id="PS50405">
    <property type="entry name" value="GST_CTER"/>
    <property type="match status" value="1"/>
</dbReference>
<evidence type="ECO:0008006" key="8">
    <source>
        <dbReference type="Google" id="ProtNLM"/>
    </source>
</evidence>
<evidence type="ECO:0000259" key="5">
    <source>
        <dbReference type="PROSITE" id="PS50405"/>
    </source>
</evidence>
<gene>
    <name evidence="6" type="ORF">DFA_06353</name>
</gene>
<evidence type="ECO:0000313" key="7">
    <source>
        <dbReference type="Proteomes" id="UP000007797"/>
    </source>
</evidence>
<reference evidence="7" key="1">
    <citation type="journal article" date="2011" name="Genome Res.">
        <title>Phylogeny-wide analysis of social amoeba genomes highlights ancient origins for complex intercellular communication.</title>
        <authorList>
            <person name="Heidel A.J."/>
            <person name="Lawal H.M."/>
            <person name="Felder M."/>
            <person name="Schilde C."/>
            <person name="Helps N.R."/>
            <person name="Tunggal B."/>
            <person name="Rivero F."/>
            <person name="John U."/>
            <person name="Schleicher M."/>
            <person name="Eichinger L."/>
            <person name="Platzer M."/>
            <person name="Noegel A.A."/>
            <person name="Schaap P."/>
            <person name="Gloeckner G."/>
        </authorList>
    </citation>
    <scope>NUCLEOTIDE SEQUENCE [LARGE SCALE GENOMIC DNA]</scope>
    <source>
        <strain evidence="7">SH3</strain>
    </source>
</reference>
<dbReference type="SUPFAM" id="SSF47616">
    <property type="entry name" value="GST C-terminal domain-like"/>
    <property type="match status" value="1"/>
</dbReference>
<protein>
    <recommendedName>
        <fullName evidence="8">Glutathione S-transferase</fullName>
    </recommendedName>
</protein>
<dbReference type="SFLD" id="SFLDS00019">
    <property type="entry name" value="Glutathione_Transferase_(cytos"/>
    <property type="match status" value="1"/>
</dbReference>
<dbReference type="Gene3D" id="1.20.1050.10">
    <property type="match status" value="1"/>
</dbReference>
<feature type="domain" description="GST C-terminal" evidence="5">
    <location>
        <begin position="119"/>
        <end position="250"/>
    </location>
</feature>
<dbReference type="PANTHER" id="PTHR43917">
    <property type="match status" value="1"/>
</dbReference>
<dbReference type="SUPFAM" id="SSF52833">
    <property type="entry name" value="Thioredoxin-like"/>
    <property type="match status" value="1"/>
</dbReference>
<dbReference type="OMA" id="HWYPRRH"/>
<organism evidence="6 7">
    <name type="scientific">Cavenderia fasciculata</name>
    <name type="common">Slime mold</name>
    <name type="synonym">Dictyostelium fasciculatum</name>
    <dbReference type="NCBI Taxonomy" id="261658"/>
    <lineage>
        <taxon>Eukaryota</taxon>
        <taxon>Amoebozoa</taxon>
        <taxon>Evosea</taxon>
        <taxon>Eumycetozoa</taxon>
        <taxon>Dictyostelia</taxon>
        <taxon>Acytosteliales</taxon>
        <taxon>Cavenderiaceae</taxon>
        <taxon>Cavenderia</taxon>
    </lineage>
</organism>
<dbReference type="InterPro" id="IPR004045">
    <property type="entry name" value="Glutathione_S-Trfase_N"/>
</dbReference>